<dbReference type="AlphaFoldDB" id="A0A4R6JBL0"/>
<accession>A0A4R6JBL0</accession>
<feature type="region of interest" description="Disordered" evidence="1">
    <location>
        <begin position="1"/>
        <end position="21"/>
    </location>
</feature>
<gene>
    <name evidence="2" type="ORF">C8E87_8572</name>
</gene>
<feature type="compositionally biased region" description="Basic and acidic residues" evidence="1">
    <location>
        <begin position="44"/>
        <end position="60"/>
    </location>
</feature>
<organism evidence="2 3">
    <name type="scientific">Paractinoplanes brasiliensis</name>
    <dbReference type="NCBI Taxonomy" id="52695"/>
    <lineage>
        <taxon>Bacteria</taxon>
        <taxon>Bacillati</taxon>
        <taxon>Actinomycetota</taxon>
        <taxon>Actinomycetes</taxon>
        <taxon>Micromonosporales</taxon>
        <taxon>Micromonosporaceae</taxon>
        <taxon>Paractinoplanes</taxon>
    </lineage>
</organism>
<sequence length="102" mass="11655">MTGRAVWRRTTGPVTGDGEGEVVLRCGGREMSVEERYELMRERRLARKREQEKPEDKKPEPDDEEDELKAAERFRNDRYAVKLLKQDDDAWGGSSGDTGVLG</sequence>
<comment type="caution">
    <text evidence="2">The sequence shown here is derived from an EMBL/GenBank/DDBJ whole genome shotgun (WGS) entry which is preliminary data.</text>
</comment>
<feature type="region of interest" description="Disordered" evidence="1">
    <location>
        <begin position="44"/>
        <end position="72"/>
    </location>
</feature>
<dbReference type="OrthoDB" id="3298706at2"/>
<protein>
    <submittedName>
        <fullName evidence="2">Uncharacterized protein</fullName>
    </submittedName>
</protein>
<proteinExistence type="predicted"/>
<dbReference type="RefSeq" id="WP_133878972.1">
    <property type="nucleotide sequence ID" value="NZ_BOMD01000050.1"/>
</dbReference>
<evidence type="ECO:0000256" key="1">
    <source>
        <dbReference type="SAM" id="MobiDB-lite"/>
    </source>
</evidence>
<evidence type="ECO:0000313" key="2">
    <source>
        <dbReference type="EMBL" id="TDO33089.1"/>
    </source>
</evidence>
<dbReference type="Proteomes" id="UP000294901">
    <property type="component" value="Unassembled WGS sequence"/>
</dbReference>
<dbReference type="EMBL" id="SNWR01000002">
    <property type="protein sequence ID" value="TDO33089.1"/>
    <property type="molecule type" value="Genomic_DNA"/>
</dbReference>
<reference evidence="2 3" key="1">
    <citation type="submission" date="2019-03" db="EMBL/GenBank/DDBJ databases">
        <title>Sequencing the genomes of 1000 actinobacteria strains.</title>
        <authorList>
            <person name="Klenk H.-P."/>
        </authorList>
    </citation>
    <scope>NUCLEOTIDE SEQUENCE [LARGE SCALE GENOMIC DNA]</scope>
    <source>
        <strain evidence="2 3">DSM 43805</strain>
    </source>
</reference>
<keyword evidence="3" id="KW-1185">Reference proteome</keyword>
<name>A0A4R6JBL0_9ACTN</name>
<evidence type="ECO:0000313" key="3">
    <source>
        <dbReference type="Proteomes" id="UP000294901"/>
    </source>
</evidence>